<evidence type="ECO:0000256" key="8">
    <source>
        <dbReference type="SAM" id="Phobius"/>
    </source>
</evidence>
<dbReference type="EMBL" id="JAQQWI010000013">
    <property type="protein sequence ID" value="KAK8013409.1"/>
    <property type="molecule type" value="Genomic_DNA"/>
</dbReference>
<dbReference type="Pfam" id="PF07690">
    <property type="entry name" value="MFS_1"/>
    <property type="match status" value="1"/>
</dbReference>
<dbReference type="Gene3D" id="1.20.1250.20">
    <property type="entry name" value="MFS general substrate transporter like domains"/>
    <property type="match status" value="2"/>
</dbReference>
<evidence type="ECO:0000313" key="11">
    <source>
        <dbReference type="Proteomes" id="UP001396898"/>
    </source>
</evidence>
<dbReference type="InterPro" id="IPR020846">
    <property type="entry name" value="MFS_dom"/>
</dbReference>
<accession>A0ABR1RJG4</accession>
<evidence type="ECO:0000256" key="1">
    <source>
        <dbReference type="ARBA" id="ARBA00004141"/>
    </source>
</evidence>
<feature type="transmembrane region" description="Helical" evidence="8">
    <location>
        <begin position="230"/>
        <end position="249"/>
    </location>
</feature>
<feature type="region of interest" description="Disordered" evidence="7">
    <location>
        <begin position="539"/>
        <end position="563"/>
    </location>
</feature>
<feature type="transmembrane region" description="Helical" evidence="8">
    <location>
        <begin position="87"/>
        <end position="106"/>
    </location>
</feature>
<feature type="compositionally biased region" description="Polar residues" evidence="7">
    <location>
        <begin position="1"/>
        <end position="11"/>
    </location>
</feature>
<keyword evidence="2" id="KW-0813">Transport</keyword>
<feature type="transmembrane region" description="Helical" evidence="8">
    <location>
        <begin position="363"/>
        <end position="381"/>
    </location>
</feature>
<dbReference type="PANTHER" id="PTHR23501">
    <property type="entry name" value="MAJOR FACILITATOR SUPERFAMILY"/>
    <property type="match status" value="1"/>
</dbReference>
<dbReference type="PROSITE" id="PS50850">
    <property type="entry name" value="MFS"/>
    <property type="match status" value="1"/>
</dbReference>
<name>A0ABR1RJG4_9PEZI</name>
<feature type="transmembrane region" description="Helical" evidence="8">
    <location>
        <begin position="150"/>
        <end position="170"/>
    </location>
</feature>
<evidence type="ECO:0000256" key="6">
    <source>
        <dbReference type="ARBA" id="ARBA00023180"/>
    </source>
</evidence>
<feature type="compositionally biased region" description="Basic and acidic residues" evidence="7">
    <location>
        <begin position="543"/>
        <end position="554"/>
    </location>
</feature>
<feature type="transmembrane region" description="Helical" evidence="8">
    <location>
        <begin position="336"/>
        <end position="357"/>
    </location>
</feature>
<dbReference type="PANTHER" id="PTHR23501:SF187">
    <property type="entry name" value="MAJOR FACILITATOR SUPERFAMILY (MFS) PROFILE DOMAIN-CONTAINING PROTEIN"/>
    <property type="match status" value="1"/>
</dbReference>
<dbReference type="SUPFAM" id="SSF103473">
    <property type="entry name" value="MFS general substrate transporter"/>
    <property type="match status" value="1"/>
</dbReference>
<feature type="transmembrane region" description="Helical" evidence="8">
    <location>
        <begin position="261"/>
        <end position="280"/>
    </location>
</feature>
<keyword evidence="4 8" id="KW-1133">Transmembrane helix</keyword>
<protein>
    <submittedName>
        <fullName evidence="10">Major Facilitator Superfamily protein</fullName>
    </submittedName>
</protein>
<evidence type="ECO:0000313" key="10">
    <source>
        <dbReference type="EMBL" id="KAK8013409.1"/>
    </source>
</evidence>
<organism evidence="10 11">
    <name type="scientific">Apiospora marii</name>
    <dbReference type="NCBI Taxonomy" id="335849"/>
    <lineage>
        <taxon>Eukaryota</taxon>
        <taxon>Fungi</taxon>
        <taxon>Dikarya</taxon>
        <taxon>Ascomycota</taxon>
        <taxon>Pezizomycotina</taxon>
        <taxon>Sordariomycetes</taxon>
        <taxon>Xylariomycetidae</taxon>
        <taxon>Amphisphaeriales</taxon>
        <taxon>Apiosporaceae</taxon>
        <taxon>Apiospora</taxon>
    </lineage>
</organism>
<dbReference type="CDD" id="cd17502">
    <property type="entry name" value="MFS_Azr1_MDR_like"/>
    <property type="match status" value="1"/>
</dbReference>
<dbReference type="Proteomes" id="UP001396898">
    <property type="component" value="Unassembled WGS sequence"/>
</dbReference>
<proteinExistence type="predicted"/>
<keyword evidence="5 8" id="KW-0472">Membrane</keyword>
<evidence type="ECO:0000259" key="9">
    <source>
        <dbReference type="PROSITE" id="PS50850"/>
    </source>
</evidence>
<feature type="transmembrane region" description="Helical" evidence="8">
    <location>
        <begin position="506"/>
        <end position="524"/>
    </location>
</feature>
<feature type="transmembrane region" description="Helical" evidence="8">
    <location>
        <begin position="118"/>
        <end position="144"/>
    </location>
</feature>
<dbReference type="InterPro" id="IPR036259">
    <property type="entry name" value="MFS_trans_sf"/>
</dbReference>
<evidence type="ECO:0000256" key="3">
    <source>
        <dbReference type="ARBA" id="ARBA00022692"/>
    </source>
</evidence>
<evidence type="ECO:0000256" key="5">
    <source>
        <dbReference type="ARBA" id="ARBA00023136"/>
    </source>
</evidence>
<keyword evidence="3 8" id="KW-0812">Transmembrane</keyword>
<keyword evidence="11" id="KW-1185">Reference proteome</keyword>
<gene>
    <name evidence="10" type="ORF">PG991_009002</name>
</gene>
<evidence type="ECO:0000256" key="7">
    <source>
        <dbReference type="SAM" id="MobiDB-lite"/>
    </source>
</evidence>
<evidence type="ECO:0000256" key="4">
    <source>
        <dbReference type="ARBA" id="ARBA00022989"/>
    </source>
</evidence>
<feature type="domain" description="Major facilitator superfamily (MFS) profile" evidence="9">
    <location>
        <begin position="53"/>
        <end position="526"/>
    </location>
</feature>
<sequence>MAKSTHSSQVPWSDAEPRSEPSKDLPHDNKEVPAEAKPTDSGAPHHGFGFWMVFVSLCLASFLAALDVTVITTALPTITDAIGGGDQYVWIANTYVITSTAVQPFFGQLSNIFGRRYVTLAAVALFLLGSGLSGGATGVGMLIAGRCVQGMGSGGIMMLLDLIVCDLVPLRERAKYIGIVMASSGTISWRWVFYINLPIGGLVLITIAIFLRTEYKRSPTWLHALGRIDYLGNTIFIASVVSLLLGLVMGGQIFPWRSWRVIVPLVLGVVGIGAFIFYESTSLCKEPTIPLELFGNRTSAIAYALTFLTAMLLQWASYYLPIYFQAIQLSSPIRSGVQLLPLNCSLIPFTIIAGIIVSNTGRYLPVHIFSFALITLSFGLFSRWDQNTSTAEWVLLQIVASGGLGTTMNTPLTALQASLPDSYNASATATYAFLRSFAFVWGITIPGIIINGQVGNHASGITNDPRVQGVLRQGGALGFTSRDALMALSEGTRRQLVGLFTDAFKISWYVALAFALLGFILCFGEKQIELRTTLDTEFGLQDDGNKKTEDHEAKVGVSEEPSH</sequence>
<feature type="region of interest" description="Disordered" evidence="7">
    <location>
        <begin position="1"/>
        <end position="40"/>
    </location>
</feature>
<feature type="transmembrane region" description="Helical" evidence="8">
    <location>
        <begin position="48"/>
        <end position="75"/>
    </location>
</feature>
<feature type="transmembrane region" description="Helical" evidence="8">
    <location>
        <begin position="300"/>
        <end position="324"/>
    </location>
</feature>
<dbReference type="PRINTS" id="PR01036">
    <property type="entry name" value="TCRTETB"/>
</dbReference>
<feature type="compositionally biased region" description="Basic and acidic residues" evidence="7">
    <location>
        <begin position="15"/>
        <end position="38"/>
    </location>
</feature>
<evidence type="ECO:0000256" key="2">
    <source>
        <dbReference type="ARBA" id="ARBA00022448"/>
    </source>
</evidence>
<dbReference type="InterPro" id="IPR011701">
    <property type="entry name" value="MFS"/>
</dbReference>
<comment type="subcellular location">
    <subcellularLocation>
        <location evidence="1">Membrane</location>
        <topology evidence="1">Multi-pass membrane protein</topology>
    </subcellularLocation>
</comment>
<reference evidence="10 11" key="1">
    <citation type="submission" date="2023-01" db="EMBL/GenBank/DDBJ databases">
        <title>Analysis of 21 Apiospora genomes using comparative genomics revels a genus with tremendous synthesis potential of carbohydrate active enzymes and secondary metabolites.</title>
        <authorList>
            <person name="Sorensen T."/>
        </authorList>
    </citation>
    <scope>NUCLEOTIDE SEQUENCE [LARGE SCALE GENOMIC DNA]</scope>
    <source>
        <strain evidence="10 11">CBS 20057</strain>
    </source>
</reference>
<comment type="caution">
    <text evidence="10">The sequence shown here is derived from an EMBL/GenBank/DDBJ whole genome shotgun (WGS) entry which is preliminary data.</text>
</comment>
<keyword evidence="6" id="KW-0325">Glycoprotein</keyword>
<feature type="transmembrane region" description="Helical" evidence="8">
    <location>
        <begin position="191"/>
        <end position="210"/>
    </location>
</feature>